<keyword evidence="5" id="KW-1185">Reference proteome</keyword>
<organism evidence="4 5">
    <name type="scientific">Hirsutella rhossiliensis</name>
    <dbReference type="NCBI Taxonomy" id="111463"/>
    <lineage>
        <taxon>Eukaryota</taxon>
        <taxon>Fungi</taxon>
        <taxon>Dikarya</taxon>
        <taxon>Ascomycota</taxon>
        <taxon>Pezizomycotina</taxon>
        <taxon>Sordariomycetes</taxon>
        <taxon>Hypocreomycetidae</taxon>
        <taxon>Hypocreales</taxon>
        <taxon>Ophiocordycipitaceae</taxon>
        <taxon>Hirsutella</taxon>
    </lineage>
</organism>
<evidence type="ECO:0000256" key="2">
    <source>
        <dbReference type="SAM" id="MobiDB-lite"/>
    </source>
</evidence>
<keyword evidence="1" id="KW-0479">Metal-binding</keyword>
<feature type="compositionally biased region" description="Low complexity" evidence="2">
    <location>
        <begin position="203"/>
        <end position="219"/>
    </location>
</feature>
<proteinExistence type="predicted"/>
<keyword evidence="1" id="KW-0862">Zinc</keyword>
<dbReference type="AlphaFoldDB" id="A0A9P8MU08"/>
<feature type="region of interest" description="Disordered" evidence="2">
    <location>
        <begin position="346"/>
        <end position="376"/>
    </location>
</feature>
<name>A0A9P8MU08_9HYPO</name>
<keyword evidence="1" id="KW-0863">Zinc-finger</keyword>
<dbReference type="InterPro" id="IPR013087">
    <property type="entry name" value="Znf_C2H2_type"/>
</dbReference>
<accession>A0A9P8MU08</accession>
<comment type="caution">
    <text evidence="4">The sequence shown here is derived from an EMBL/GenBank/DDBJ whole genome shotgun (WGS) entry which is preliminary data.</text>
</comment>
<dbReference type="GeneID" id="68356422"/>
<evidence type="ECO:0000313" key="5">
    <source>
        <dbReference type="Proteomes" id="UP000824596"/>
    </source>
</evidence>
<dbReference type="EMBL" id="JAIZPD010000008">
    <property type="protein sequence ID" value="KAH0961215.1"/>
    <property type="molecule type" value="Genomic_DNA"/>
</dbReference>
<feature type="compositionally biased region" description="Pro residues" evidence="2">
    <location>
        <begin position="186"/>
        <end position="202"/>
    </location>
</feature>
<dbReference type="PROSITE" id="PS00028">
    <property type="entry name" value="ZINC_FINGER_C2H2_1"/>
    <property type="match status" value="2"/>
</dbReference>
<evidence type="ECO:0000313" key="4">
    <source>
        <dbReference type="EMBL" id="KAH0961215.1"/>
    </source>
</evidence>
<dbReference type="Proteomes" id="UP000824596">
    <property type="component" value="Unassembled WGS sequence"/>
</dbReference>
<sequence length="409" mass="46403">MHVAKMISFCESEYGIYLHGLDMLDTFQRIFECWNEHTWKKAHREYKRALRNLLRRRGVYTGNDNSPLAVRFASLQTVDNLPTWPDREYHEMVFDKAGTMPLYLKEDTMMEIHQEYEYMERLMEDAKIAAKAAAKAAIEAHTVNPSLAYNPATTRTTTITALPPATSNPPPAIPSPPVTPSLQPTTPSPLVAPPATLSPPATPSSSPISPHSNSPSSYKSSEESSEDIASNPTPTKPLLQQLPQLPHQHAIPKLPLPQQRKRHPPKPAICRRCKSHFKCRSALFRHLNERCHHIKRTQTSSQTIMPRARHTPKQANCWHCKSHFDSRGALFRHLGKGHCHEKPILAFPQTTTQEETPTQKEEEAPPRTTRYDLNEQPRTPTWIQEQAKGMVPSVESPFSLTVITYDLFN</sequence>
<evidence type="ECO:0000256" key="1">
    <source>
        <dbReference type="PROSITE-ProRule" id="PRU00042"/>
    </source>
</evidence>
<feature type="domain" description="C2H2-type" evidence="3">
    <location>
        <begin position="315"/>
        <end position="343"/>
    </location>
</feature>
<gene>
    <name evidence="4" type="ORF">HRG_07293</name>
</gene>
<feature type="compositionally biased region" description="Basic and acidic residues" evidence="2">
    <location>
        <begin position="357"/>
        <end position="375"/>
    </location>
</feature>
<reference evidence="4" key="1">
    <citation type="submission" date="2021-09" db="EMBL/GenBank/DDBJ databases">
        <title>A high-quality genome of the endoparasitic fungus Hirsutella rhossiliensis with a comparison of Hirsutella genomes reveals transposable elements contributing to genome size variation.</title>
        <authorList>
            <person name="Lin R."/>
            <person name="Jiao Y."/>
            <person name="Sun X."/>
            <person name="Ling J."/>
            <person name="Xie B."/>
            <person name="Cheng X."/>
        </authorList>
    </citation>
    <scope>NUCLEOTIDE SEQUENCE</scope>
    <source>
        <strain evidence="4">HR02</strain>
    </source>
</reference>
<dbReference type="GO" id="GO:0008270">
    <property type="term" value="F:zinc ion binding"/>
    <property type="evidence" value="ECO:0007669"/>
    <property type="project" value="UniProtKB-KW"/>
</dbReference>
<protein>
    <recommendedName>
        <fullName evidence="3">C2H2-type domain-containing protein</fullName>
    </recommendedName>
</protein>
<evidence type="ECO:0000259" key="3">
    <source>
        <dbReference type="PROSITE" id="PS50157"/>
    </source>
</evidence>
<feature type="region of interest" description="Disordered" evidence="2">
    <location>
        <begin position="159"/>
        <end position="239"/>
    </location>
</feature>
<feature type="compositionally biased region" description="Pro residues" evidence="2">
    <location>
        <begin position="166"/>
        <end position="179"/>
    </location>
</feature>
<dbReference type="PROSITE" id="PS50157">
    <property type="entry name" value="ZINC_FINGER_C2H2_2"/>
    <property type="match status" value="1"/>
</dbReference>
<dbReference type="RefSeq" id="XP_044718728.1">
    <property type="nucleotide sequence ID" value="XM_044865764.1"/>
</dbReference>